<dbReference type="SUPFAM" id="SSF53756">
    <property type="entry name" value="UDP-Glycosyltransferase/glycogen phosphorylase"/>
    <property type="match status" value="1"/>
</dbReference>
<dbReference type="OrthoDB" id="7229284at2"/>
<dbReference type="GO" id="GO:0005980">
    <property type="term" value="P:glycogen catabolic process"/>
    <property type="evidence" value="ECO:0007669"/>
    <property type="project" value="TreeGrafter"/>
</dbReference>
<evidence type="ECO:0000256" key="11">
    <source>
        <dbReference type="PIRSR" id="PIRSR000460-1"/>
    </source>
</evidence>
<protein>
    <recommendedName>
        <fullName evidence="12">Alpha-1,4 glucan phosphorylase</fullName>
        <ecNumber evidence="12">2.4.1.1</ecNumber>
    </recommendedName>
</protein>
<dbReference type="AlphaFoldDB" id="A0A327KQ38"/>
<comment type="cofactor">
    <cofactor evidence="2 12">
        <name>pyridoxal 5'-phosphate</name>
        <dbReference type="ChEBI" id="CHEBI:597326"/>
    </cofactor>
</comment>
<dbReference type="GO" id="GO:0008184">
    <property type="term" value="F:glycogen phosphorylase activity"/>
    <property type="evidence" value="ECO:0007669"/>
    <property type="project" value="InterPro"/>
</dbReference>
<dbReference type="FunFam" id="3.40.50.2000:FF:000153">
    <property type="entry name" value="Alpha-1,4 glucan phosphorylase"/>
    <property type="match status" value="1"/>
</dbReference>
<dbReference type="FunFam" id="3.40.50.2000:FF:000005">
    <property type="entry name" value="Alpha-1,4 glucan phosphorylase"/>
    <property type="match status" value="1"/>
</dbReference>
<evidence type="ECO:0000313" key="15">
    <source>
        <dbReference type="Proteomes" id="UP000248863"/>
    </source>
</evidence>
<sequence length="836" mass="94010">MFPSVAATEATSEPGRDVRTGLDPASLMQAVCDYLYYFQGRHPATASRNDFYLATAYAVRDRLFQRGIQSLDALLHRPDGRTVAYLSAEFLMGPQLAANLVNLGIHDAMREALWRMDIRLEDLIEHEVEPGLGNGGLGRLAACYLDSLATLEIPAIGYGIRYEFGIFNQQIRDGWQVELTDKWLHLGYPWEVARPERAVAVRYGGYTEAYTDEDGRHRVRWIPAEVVKGVPHDTPILGYRVKTCNLLRLWRAEAVQTFDFEAFNIGDYARAVEDQVTSETISKVLYPNDASPQGKALRLKQQYFFVACAIEDMLRAHLRFGGTPSTFHKRWAAQLNDTHPTVAVPELMRLLLDDHGLEWDDAWEVTQKTFGYTNHTLLPEALETWPIDLFGALLPRHLEIVFEINRRLCDGIRRVYPGDEDRVRRMSLIEEQGRRSLRMANLACVGSHAINGVAALHTELLKSQVLSDWVAMFPERFCNITNGVTPRRFVVVANPGQSKLVSETIGDDWPIHLDALRRLETHADDPGFRARWRDTKHANKRQLAAVIKDRTGISVDPDSLFDIQVKRIHEYKRQHLNVLHILTLYRRLKLNPDLDIVPRTFVFGGKAAPGYHAAKLIIKLVGATGDLVNDDPDVRGRLKVVFFPNFSVKNGQAIYPAADLSEQISTAGQEASGTGNMKFALNGALTIGTLDGANIEIREEVGAENFFLFGLTADEVRSVKASGYWPRAIYEQNEELRAVIDLIASGALAGGDTTLFRSLVDGLLWHDPFMVLADYQSYVACQERVAALWRDPEAWSRMSILNVARMGKFSSDRSIRDYCERVWHVGPLGAPTEGAP</sequence>
<evidence type="ECO:0000256" key="10">
    <source>
        <dbReference type="ARBA" id="ARBA00025174"/>
    </source>
</evidence>
<dbReference type="InterPro" id="IPR011833">
    <property type="entry name" value="Glycg_phsphrylas"/>
</dbReference>
<comment type="function">
    <text evidence="10">Phosphorylase is an important allosteric enzyme in carbohydrate metabolism. Enzymes from different sources differ in their regulatory mechanisms and in their natural substrates. However, all known phosphorylases share catalytic and structural properties.</text>
</comment>
<dbReference type="Pfam" id="PF00343">
    <property type="entry name" value="Phosphorylase"/>
    <property type="match status" value="1"/>
</dbReference>
<dbReference type="Proteomes" id="UP000248863">
    <property type="component" value="Unassembled WGS sequence"/>
</dbReference>
<dbReference type="PIRSF" id="PIRSF000460">
    <property type="entry name" value="Pprylas_GlgP"/>
    <property type="match status" value="1"/>
</dbReference>
<name>A0A327KQ38_9BRAD</name>
<keyword evidence="6 12" id="KW-0328">Glycosyltransferase</keyword>
<keyword evidence="15" id="KW-1185">Reference proteome</keyword>
<dbReference type="CDD" id="cd04300">
    <property type="entry name" value="GT35_Glycogen_Phosphorylase"/>
    <property type="match status" value="1"/>
</dbReference>
<keyword evidence="4" id="KW-0597">Phosphoprotein</keyword>
<evidence type="ECO:0000256" key="9">
    <source>
        <dbReference type="ARBA" id="ARBA00023277"/>
    </source>
</evidence>
<keyword evidence="8 11" id="KW-0663">Pyridoxal phosphate</keyword>
<dbReference type="EMBL" id="NPEU01000065">
    <property type="protein sequence ID" value="RAI39723.1"/>
    <property type="molecule type" value="Genomic_DNA"/>
</dbReference>
<evidence type="ECO:0000256" key="2">
    <source>
        <dbReference type="ARBA" id="ARBA00001933"/>
    </source>
</evidence>
<feature type="modified residue" description="N6-(pyridoxal phosphate)lysine" evidence="11">
    <location>
        <position position="678"/>
    </location>
</feature>
<evidence type="ECO:0000256" key="4">
    <source>
        <dbReference type="ARBA" id="ARBA00022553"/>
    </source>
</evidence>
<reference evidence="14 15" key="1">
    <citation type="submission" date="2017-07" db="EMBL/GenBank/DDBJ databases">
        <title>Draft Genome Sequences of Select Purple Nonsulfur Bacteria.</title>
        <authorList>
            <person name="Lasarre B."/>
            <person name="Mckinlay J.B."/>
        </authorList>
    </citation>
    <scope>NUCLEOTIDE SEQUENCE [LARGE SCALE GENOMIC DNA]</scope>
    <source>
        <strain evidence="14 15">DSM 11907</strain>
    </source>
</reference>
<gene>
    <name evidence="14" type="ORF">CH338_08535</name>
</gene>
<accession>A0A327KQ38</accession>
<evidence type="ECO:0000256" key="5">
    <source>
        <dbReference type="ARBA" id="ARBA00022600"/>
    </source>
</evidence>
<dbReference type="InterPro" id="IPR000811">
    <property type="entry name" value="Glyco_trans_35"/>
</dbReference>
<comment type="catalytic activity">
    <reaction evidence="1 12">
        <text>[(1-&gt;4)-alpha-D-glucosyl](n) + phosphate = [(1-&gt;4)-alpha-D-glucosyl](n-1) + alpha-D-glucose 1-phosphate</text>
        <dbReference type="Rhea" id="RHEA:41732"/>
        <dbReference type="Rhea" id="RHEA-COMP:9584"/>
        <dbReference type="Rhea" id="RHEA-COMP:9586"/>
        <dbReference type="ChEBI" id="CHEBI:15444"/>
        <dbReference type="ChEBI" id="CHEBI:43474"/>
        <dbReference type="ChEBI" id="CHEBI:58601"/>
        <dbReference type="EC" id="2.4.1.1"/>
    </reaction>
</comment>
<evidence type="ECO:0000313" key="14">
    <source>
        <dbReference type="EMBL" id="RAI39723.1"/>
    </source>
</evidence>
<dbReference type="PANTHER" id="PTHR11468:SF3">
    <property type="entry name" value="GLYCOGEN PHOSPHORYLASE, LIVER FORM"/>
    <property type="match status" value="1"/>
</dbReference>
<dbReference type="GO" id="GO:0030170">
    <property type="term" value="F:pyridoxal phosphate binding"/>
    <property type="evidence" value="ECO:0007669"/>
    <property type="project" value="InterPro"/>
</dbReference>
<evidence type="ECO:0000256" key="6">
    <source>
        <dbReference type="ARBA" id="ARBA00022676"/>
    </source>
</evidence>
<keyword evidence="7 12" id="KW-0808">Transferase</keyword>
<keyword evidence="9 12" id="KW-0119">Carbohydrate metabolism</keyword>
<dbReference type="RefSeq" id="WP_111356683.1">
    <property type="nucleotide sequence ID" value="NZ_NHSK01000039.1"/>
</dbReference>
<dbReference type="PANTHER" id="PTHR11468">
    <property type="entry name" value="GLYCOGEN PHOSPHORYLASE"/>
    <property type="match status" value="1"/>
</dbReference>
<evidence type="ECO:0000256" key="1">
    <source>
        <dbReference type="ARBA" id="ARBA00001275"/>
    </source>
</evidence>
<comment type="similarity">
    <text evidence="3 12">Belongs to the glycogen phosphorylase family.</text>
</comment>
<dbReference type="PROSITE" id="PS00102">
    <property type="entry name" value="PHOSPHORYLASE"/>
    <property type="match status" value="1"/>
</dbReference>
<evidence type="ECO:0000256" key="8">
    <source>
        <dbReference type="ARBA" id="ARBA00022898"/>
    </source>
</evidence>
<keyword evidence="5" id="KW-0321">Glycogen metabolism</keyword>
<evidence type="ECO:0000256" key="7">
    <source>
        <dbReference type="ARBA" id="ARBA00022679"/>
    </source>
</evidence>
<dbReference type="EC" id="2.4.1.1" evidence="12"/>
<dbReference type="GO" id="GO:0005737">
    <property type="term" value="C:cytoplasm"/>
    <property type="evidence" value="ECO:0007669"/>
    <property type="project" value="TreeGrafter"/>
</dbReference>
<dbReference type="NCBIfam" id="TIGR02093">
    <property type="entry name" value="P_ylase"/>
    <property type="match status" value="1"/>
</dbReference>
<comment type="caution">
    <text evidence="14">The sequence shown here is derived from an EMBL/GenBank/DDBJ whole genome shotgun (WGS) entry which is preliminary data.</text>
</comment>
<proteinExistence type="inferred from homology"/>
<organism evidence="14 15">
    <name type="scientific">Rhodoplanes elegans</name>
    <dbReference type="NCBI Taxonomy" id="29408"/>
    <lineage>
        <taxon>Bacteria</taxon>
        <taxon>Pseudomonadati</taxon>
        <taxon>Pseudomonadota</taxon>
        <taxon>Alphaproteobacteria</taxon>
        <taxon>Hyphomicrobiales</taxon>
        <taxon>Nitrobacteraceae</taxon>
        <taxon>Rhodoplanes</taxon>
    </lineage>
</organism>
<evidence type="ECO:0000256" key="3">
    <source>
        <dbReference type="ARBA" id="ARBA00006047"/>
    </source>
</evidence>
<dbReference type="Gene3D" id="3.40.50.2000">
    <property type="entry name" value="Glycogen Phosphorylase B"/>
    <property type="match status" value="2"/>
</dbReference>
<comment type="function">
    <text evidence="12">Allosteric enzyme that catalyzes the rate-limiting step in glycogen catabolism, the phosphorolytic cleavage of glycogen to produce glucose-1-phosphate, and plays a central role in maintaining cellular and organismal glucose homeostasis.</text>
</comment>
<evidence type="ECO:0000256" key="13">
    <source>
        <dbReference type="SAM" id="MobiDB-lite"/>
    </source>
</evidence>
<dbReference type="InterPro" id="IPR035090">
    <property type="entry name" value="Pyridoxal_P_attach_site"/>
</dbReference>
<feature type="region of interest" description="Disordered" evidence="13">
    <location>
        <begin position="1"/>
        <end position="21"/>
    </location>
</feature>
<evidence type="ECO:0000256" key="12">
    <source>
        <dbReference type="RuleBase" id="RU000587"/>
    </source>
</evidence>